<feature type="transmembrane region" description="Helical" evidence="2">
    <location>
        <begin position="201"/>
        <end position="221"/>
    </location>
</feature>
<feature type="region of interest" description="Disordered" evidence="1">
    <location>
        <begin position="883"/>
        <end position="908"/>
    </location>
</feature>
<dbReference type="Proteomes" id="UP001431199">
    <property type="component" value="Unassembled WGS sequence"/>
</dbReference>
<comment type="caution">
    <text evidence="3">The sequence shown here is derived from an EMBL/GenBank/DDBJ whole genome shotgun (WGS) entry which is preliminary data.</text>
</comment>
<evidence type="ECO:0000313" key="3">
    <source>
        <dbReference type="EMBL" id="MCT7398547.1"/>
    </source>
</evidence>
<keyword evidence="4" id="KW-1185">Reference proteome</keyword>
<organism evidence="3 4">
    <name type="scientific">Eubacterium album</name>
    <dbReference type="NCBI Taxonomy" id="2978477"/>
    <lineage>
        <taxon>Bacteria</taxon>
        <taxon>Bacillati</taxon>
        <taxon>Bacillota</taxon>
        <taxon>Clostridia</taxon>
        <taxon>Eubacteriales</taxon>
        <taxon>Eubacteriaceae</taxon>
        <taxon>Eubacterium</taxon>
    </lineage>
</organism>
<reference evidence="3" key="1">
    <citation type="submission" date="2022-09" db="EMBL/GenBank/DDBJ databases">
        <title>Eubacterium sp. LFL-14 isolated from human feces.</title>
        <authorList>
            <person name="Liu F."/>
        </authorList>
    </citation>
    <scope>NUCLEOTIDE SEQUENCE</scope>
    <source>
        <strain evidence="3">LFL-14</strain>
    </source>
</reference>
<evidence type="ECO:0000313" key="4">
    <source>
        <dbReference type="Proteomes" id="UP001431199"/>
    </source>
</evidence>
<proteinExistence type="predicted"/>
<dbReference type="PANTHER" id="PTHR38454">
    <property type="entry name" value="INTEGRAL MEMBRANE PROTEIN-RELATED"/>
    <property type="match status" value="1"/>
</dbReference>
<feature type="transmembrane region" description="Helical" evidence="2">
    <location>
        <begin position="457"/>
        <end position="476"/>
    </location>
</feature>
<dbReference type="RefSeq" id="WP_260978540.1">
    <property type="nucleotide sequence ID" value="NZ_JAODBU010000004.1"/>
</dbReference>
<feature type="transmembrane region" description="Helical" evidence="2">
    <location>
        <begin position="335"/>
        <end position="357"/>
    </location>
</feature>
<keyword evidence="2" id="KW-0812">Transmembrane</keyword>
<evidence type="ECO:0000256" key="2">
    <source>
        <dbReference type="SAM" id="Phobius"/>
    </source>
</evidence>
<feature type="transmembrane region" description="Helical" evidence="2">
    <location>
        <begin position="17"/>
        <end position="35"/>
    </location>
</feature>
<feature type="transmembrane region" description="Helical" evidence="2">
    <location>
        <begin position="369"/>
        <end position="386"/>
    </location>
</feature>
<feature type="transmembrane region" description="Helical" evidence="2">
    <location>
        <begin position="241"/>
        <end position="261"/>
    </location>
</feature>
<protein>
    <submittedName>
        <fullName evidence="3">YfhO family protein</fullName>
    </submittedName>
</protein>
<name>A0ABT2LZ22_9FIRM</name>
<keyword evidence="2" id="KW-0472">Membrane</keyword>
<keyword evidence="2" id="KW-1133">Transmembrane helix</keyword>
<dbReference type="Pfam" id="PF09586">
    <property type="entry name" value="YfhO"/>
    <property type="match status" value="1"/>
</dbReference>
<evidence type="ECO:0000256" key="1">
    <source>
        <dbReference type="SAM" id="MobiDB-lite"/>
    </source>
</evidence>
<feature type="transmembrane region" description="Helical" evidence="2">
    <location>
        <begin position="72"/>
        <end position="93"/>
    </location>
</feature>
<sequence length="908" mass="101681">MNKKNFSISKWFDENKLYLLAFILPVISMLFVYYFKDVYPFGDQMYLRSDCYHQYAPYLDILKEKLSSGGSLLYTWEIGGGMNFVALAAYYLASPFNLLVLFLPGTISDAVSFFIVAKMGLAGFSAAYYLSKRFGNKDLIVVIFSMLYALSAYFAAFSWNIMWLDCMFLLPFIMLGLERLVNEGKCKMYCISLALTIFSNYYIAIMLCIYSVLYFIYLSLVRNFDEEINKVKSHLIAIKDFALYSLLAGGLAACVVLPEYFNLLTTKSADSSFPEKLEEYFSVLYMLFRSLFAIPVADLKYPHDPNIYCSIIVFILVPLFVICKKINIKERIGKTALALIFLLSFSFNIPNYIWHGFHFPNSLPCRESFIYIFLIVTMAYEAFLHIREINGKHLVATFAGSALLILVLEELFKNADFFSDLVITTDITKIIYTSLLFLVIYVVLIALYKYHENFKFLISYLLTIVVFIELTLNFNVTGIPSTSNRDAYVESNEAFKQLNEAAKKDADADGVKFYRSEQLSHRTRNDGALFKYNSISTFSSVSSAAIQDYFTSIGLQTSFNAYSSYGITPLTAALFSLRYEYSTGDTSFPTESSLLSSASYMADGNNQTTLNIYKYEKSLPLGFVINSSTMSEWDLSGSDPFTIQNSFVTTAISGGSTIFHKIQSDSTASFTAEFAPSDGTDNNIPTVTPSSLDVYFYCPTSAETLNANITTPDGVTTSQSFSSTQQNYICHIGTVEKGSTITITAGDGSAISECYGYAFDSDAWAVDYELLNSQPYTIESFKDTKIEGSVTAASSGLLYTSIPYDKGWSVYVDGNKVKPIAICSGSLMGVYVSQGTHSVTFKYTPSGFVYGILISLVSLLILLALIFKKKLIALIKKDDINNNGNKNKKEDAQKMKNENISKNNNKNN</sequence>
<feature type="transmembrane region" description="Helical" evidence="2">
    <location>
        <begin position="431"/>
        <end position="450"/>
    </location>
</feature>
<feature type="transmembrane region" description="Helical" evidence="2">
    <location>
        <begin position="305"/>
        <end position="323"/>
    </location>
</feature>
<feature type="compositionally biased region" description="Basic and acidic residues" evidence="1">
    <location>
        <begin position="887"/>
        <end position="899"/>
    </location>
</feature>
<feature type="transmembrane region" description="Helical" evidence="2">
    <location>
        <begin position="138"/>
        <end position="155"/>
    </location>
</feature>
<feature type="transmembrane region" description="Helical" evidence="2">
    <location>
        <begin position="393"/>
        <end position="411"/>
    </location>
</feature>
<feature type="transmembrane region" description="Helical" evidence="2">
    <location>
        <begin position="282"/>
        <end position="299"/>
    </location>
</feature>
<dbReference type="EMBL" id="JAODBU010000004">
    <property type="protein sequence ID" value="MCT7398547.1"/>
    <property type="molecule type" value="Genomic_DNA"/>
</dbReference>
<gene>
    <name evidence="3" type="ORF">N5B56_05530</name>
</gene>
<dbReference type="InterPro" id="IPR018580">
    <property type="entry name" value="Uncharacterised_YfhO"/>
</dbReference>
<dbReference type="PANTHER" id="PTHR38454:SF1">
    <property type="entry name" value="INTEGRAL MEMBRANE PROTEIN"/>
    <property type="match status" value="1"/>
</dbReference>
<feature type="transmembrane region" description="Helical" evidence="2">
    <location>
        <begin position="847"/>
        <end position="867"/>
    </location>
</feature>
<accession>A0ABT2LZ22</accession>
<feature type="transmembrane region" description="Helical" evidence="2">
    <location>
        <begin position="113"/>
        <end position="131"/>
    </location>
</feature>